<accession>E1QU68</accession>
<organism evidence="2 3">
    <name type="scientific">Vulcanisaeta distributa (strain DSM 14429 / JCM 11212 / NBRC 100878 / IC-017)</name>
    <dbReference type="NCBI Taxonomy" id="572478"/>
    <lineage>
        <taxon>Archaea</taxon>
        <taxon>Thermoproteota</taxon>
        <taxon>Thermoprotei</taxon>
        <taxon>Thermoproteales</taxon>
        <taxon>Thermoproteaceae</taxon>
        <taxon>Vulcanisaeta</taxon>
    </lineage>
</organism>
<keyword evidence="3" id="KW-1185">Reference proteome</keyword>
<dbReference type="STRING" id="572478.Vdis_1688"/>
<dbReference type="AlphaFoldDB" id="E1QU68"/>
<dbReference type="Pfam" id="PF10040">
    <property type="entry name" value="CRISPR_Cas6"/>
    <property type="match status" value="1"/>
</dbReference>
<evidence type="ECO:0000313" key="3">
    <source>
        <dbReference type="Proteomes" id="UP000006681"/>
    </source>
</evidence>
<evidence type="ECO:0000259" key="1">
    <source>
        <dbReference type="Pfam" id="PF10040"/>
    </source>
</evidence>
<protein>
    <recommendedName>
        <fullName evidence="1">CRISPR-associated protein Cas6 C-terminal domain-containing protein</fullName>
    </recommendedName>
</protein>
<name>E1QU68_VULDI</name>
<reference evidence="3" key="2">
    <citation type="journal article" date="2010" name="Stand. Genomic Sci.">
        <title>Complete genome sequence of Vulcanisaeta distributa type strain (IC-017T).</title>
        <authorList>
            <person name="Mavromatis K."/>
            <person name="Sikorski J."/>
            <person name="Pabst E."/>
            <person name="Teshima H."/>
            <person name="Lapidus A."/>
            <person name="Lucas S."/>
            <person name="Nolan M."/>
            <person name="Glavina Del Rio T."/>
            <person name="Cheng J."/>
            <person name="Bruce D."/>
            <person name="Goodwin L."/>
            <person name="Pitluck S."/>
            <person name="Liolios K."/>
            <person name="Ivanova N."/>
            <person name="Mikhailova N."/>
            <person name="Pati A."/>
            <person name="Chen A."/>
            <person name="Palaniappan K."/>
            <person name="Land M."/>
            <person name="Hauser L."/>
            <person name="Chang Y."/>
            <person name="Jeffries C."/>
            <person name="Rohde M."/>
            <person name="Spring S."/>
            <person name="Goker M."/>
            <person name="Wirth R."/>
            <person name="Woyke T."/>
            <person name="Bristow J."/>
            <person name="Eisen J."/>
            <person name="Markowitz V."/>
            <person name="Hugenholtz P."/>
            <person name="Klenk H."/>
            <person name="Kyrpides N."/>
        </authorList>
    </citation>
    <scope>NUCLEOTIDE SEQUENCE [LARGE SCALE GENOMIC DNA]</scope>
    <source>
        <strain evidence="3">DSM 14429 / JCM 11212 / NBRC 100878 / IC-017</strain>
    </source>
</reference>
<sequence length="274" mass="30320">MLFLAPYFSVDYPLKFGSWSGRFVNRVVSEVLEGVGIKVPHNAREKPFTVTPILDLESNVVGELIPGNQYWFRVSLFCSEVDCGSVVDAFTKPTLRLSTGMALNVVKASVAGGELSLQGSDYRAVVRWRVRFWPTSFIFRSHYVTWPSPARFLSSAGLTLARVLRGVDLLVGRGSESLVGVIGGVDLKGFVRDLVFNTEVLGMRVRRLVLNLGRGRRVPAFEGVAEYVTYTDRPSLFRLLLDVVNAYGVGKNRALGLGYVVADVVDIKRLSRGR</sequence>
<dbReference type="InterPro" id="IPR019267">
    <property type="entry name" value="CRISPR-assoc_Cas6_C"/>
</dbReference>
<dbReference type="HOGENOM" id="CLU_1014198_0_0_2"/>
<evidence type="ECO:0000313" key="2">
    <source>
        <dbReference type="EMBL" id="ADN51062.1"/>
    </source>
</evidence>
<dbReference type="OrthoDB" id="27665at2157"/>
<reference evidence="2 3" key="1">
    <citation type="journal article" date="2010" name="Stand. Genomic Sci.">
        <title>Complete genome sequence of Vulcanisaeta distributa type strain (IC-017).</title>
        <authorList>
            <person name="Mavromatis K."/>
            <person name="Sikorski J."/>
            <person name="Pabst E."/>
            <person name="Teshima H."/>
            <person name="Lapidus A."/>
            <person name="Lucas S."/>
            <person name="Nolan M."/>
            <person name="Glavina Del Rio T."/>
            <person name="Cheng J.F."/>
            <person name="Bruce D."/>
            <person name="Goodwin L."/>
            <person name="Pitluck S."/>
            <person name="Liolios K."/>
            <person name="Ivanova N."/>
            <person name="Mikhailova N."/>
            <person name="Pati A."/>
            <person name="Chen A."/>
            <person name="Palaniappan K."/>
            <person name="Land M."/>
            <person name="Hauser L."/>
            <person name="Chang Y.J."/>
            <person name="Jeffries C.D."/>
            <person name="Rohde M."/>
            <person name="Spring S."/>
            <person name="Goker M."/>
            <person name="Wirth R."/>
            <person name="Woyke T."/>
            <person name="Bristow J."/>
            <person name="Eisen J.A."/>
            <person name="Markowitz V."/>
            <person name="Hugenholtz P."/>
            <person name="Klenk H.P."/>
            <person name="Kyrpides N.C."/>
        </authorList>
    </citation>
    <scope>NUCLEOTIDE SEQUENCE [LARGE SCALE GENOMIC DNA]</scope>
    <source>
        <strain evidence="3">DSM 14429 / JCM 11212 / NBRC 100878 / IC-017</strain>
    </source>
</reference>
<feature type="domain" description="CRISPR-associated protein Cas6 C-terminal" evidence="1">
    <location>
        <begin position="133"/>
        <end position="260"/>
    </location>
</feature>
<dbReference type="KEGG" id="vdi:Vdis_1688"/>
<dbReference type="Gene3D" id="3.30.70.1900">
    <property type="match status" value="1"/>
</dbReference>
<proteinExistence type="predicted"/>
<dbReference type="Proteomes" id="UP000006681">
    <property type="component" value="Chromosome"/>
</dbReference>
<dbReference type="eggNOG" id="arCOG01437">
    <property type="taxonomic scope" value="Archaea"/>
</dbReference>
<dbReference type="EMBL" id="CP002100">
    <property type="protein sequence ID" value="ADN51062.1"/>
    <property type="molecule type" value="Genomic_DNA"/>
</dbReference>
<gene>
    <name evidence="2" type="ordered locus">Vdis_1688</name>
</gene>